<protein>
    <recommendedName>
        <fullName evidence="2">Activating transcription factor 7-interacting protein Fn3 domain-containing protein</fullName>
    </recommendedName>
</protein>
<feature type="domain" description="Activating transcription factor 7-interacting protein Fn3" evidence="2">
    <location>
        <begin position="377"/>
        <end position="477"/>
    </location>
</feature>
<sequence>MYSERGSDIRGSSAQMLLSHTHISRYSHLTVHNVLDSMRFCSIRSPVLSYMRGNLERFISARITDQSGSIRTYALILTFSRLTIHFNVRNRKSPVRTIPLTASCDAFSIIESSSGMKRSRYEDDSLHSAQESGQKANKLPRSEVEKIISDKVVTAVEQSDYKMKNLMERIREVNGEPKYDARIKKLEAHVRKIKRRGDAVFAYIRKFRSLENSQSQSPPPSVSPPPVQPQRCISPAEPIINISRSSANGGCFNDNASVSSADNDEMTTSRRPRKGFWQSLRSKNQVVDLTEEDRVARLKEESLVTQPLDQKLEPPSEPKQPSSTPPVAIKEENQSVMEEERVSSSEQLKEEDWHSKLQPFPDTPFPKELPVVAASHNLPQKPVVKLARIGSAQELGIAWNVERKDPHVAEMDCYYIYVSHEHKNGTFSAWKCLGEIKAMPLPMACKVSECKGDKQLCFIVVGKDIFGRYGPYSDIHTVAP</sequence>
<evidence type="ECO:0000313" key="4">
    <source>
        <dbReference type="Proteomes" id="UP001558613"/>
    </source>
</evidence>
<dbReference type="PANTHER" id="PTHR23210:SF26">
    <property type="entry name" value="ACTIVATING TRANSCRIPTION FACTOR 7-INTERACTING PROTEIN 1"/>
    <property type="match status" value="1"/>
</dbReference>
<feature type="compositionally biased region" description="Basic and acidic residues" evidence="1">
    <location>
        <begin position="329"/>
        <end position="355"/>
    </location>
</feature>
<feature type="compositionally biased region" description="Pro residues" evidence="1">
    <location>
        <begin position="217"/>
        <end position="228"/>
    </location>
</feature>
<evidence type="ECO:0000256" key="1">
    <source>
        <dbReference type="SAM" id="MobiDB-lite"/>
    </source>
</evidence>
<feature type="region of interest" description="Disordered" evidence="1">
    <location>
        <begin position="298"/>
        <end position="357"/>
    </location>
</feature>
<reference evidence="3 4" key="1">
    <citation type="submission" date="2023-09" db="EMBL/GenBank/DDBJ databases">
        <authorList>
            <person name="Wang M."/>
        </authorList>
    </citation>
    <scope>NUCLEOTIDE SEQUENCE [LARGE SCALE GENOMIC DNA]</scope>
    <source>
        <strain evidence="3">GT-2023</strain>
        <tissue evidence="3">Liver</tissue>
    </source>
</reference>
<dbReference type="Pfam" id="PF16794">
    <property type="entry name" value="fn3_4"/>
    <property type="match status" value="1"/>
</dbReference>
<name>A0ABR3NMR0_9TELE</name>
<accession>A0ABR3NMR0</accession>
<keyword evidence="4" id="KW-1185">Reference proteome</keyword>
<dbReference type="InterPro" id="IPR026085">
    <property type="entry name" value="ATF7-int"/>
</dbReference>
<evidence type="ECO:0000259" key="2">
    <source>
        <dbReference type="Pfam" id="PF16794"/>
    </source>
</evidence>
<feature type="region of interest" description="Disordered" evidence="1">
    <location>
        <begin position="211"/>
        <end position="233"/>
    </location>
</feature>
<proteinExistence type="predicted"/>
<dbReference type="Proteomes" id="UP001558613">
    <property type="component" value="Unassembled WGS sequence"/>
</dbReference>
<dbReference type="InterPro" id="IPR056565">
    <property type="entry name" value="Fn3_ATF7IP"/>
</dbReference>
<dbReference type="EMBL" id="JAYMGO010000003">
    <property type="protein sequence ID" value="KAL1278037.1"/>
    <property type="molecule type" value="Genomic_DNA"/>
</dbReference>
<comment type="caution">
    <text evidence="3">The sequence shown here is derived from an EMBL/GenBank/DDBJ whole genome shotgun (WGS) entry which is preliminary data.</text>
</comment>
<gene>
    <name evidence="3" type="ORF">QQF64_024710</name>
</gene>
<evidence type="ECO:0000313" key="3">
    <source>
        <dbReference type="EMBL" id="KAL1278037.1"/>
    </source>
</evidence>
<feature type="region of interest" description="Disordered" evidence="1">
    <location>
        <begin position="257"/>
        <end position="276"/>
    </location>
</feature>
<organism evidence="3 4">
    <name type="scientific">Cirrhinus molitorella</name>
    <name type="common">mud carp</name>
    <dbReference type="NCBI Taxonomy" id="172907"/>
    <lineage>
        <taxon>Eukaryota</taxon>
        <taxon>Metazoa</taxon>
        <taxon>Chordata</taxon>
        <taxon>Craniata</taxon>
        <taxon>Vertebrata</taxon>
        <taxon>Euteleostomi</taxon>
        <taxon>Actinopterygii</taxon>
        <taxon>Neopterygii</taxon>
        <taxon>Teleostei</taxon>
        <taxon>Ostariophysi</taxon>
        <taxon>Cypriniformes</taxon>
        <taxon>Cyprinidae</taxon>
        <taxon>Labeoninae</taxon>
        <taxon>Labeonini</taxon>
        <taxon>Cirrhinus</taxon>
    </lineage>
</organism>
<dbReference type="PANTHER" id="PTHR23210">
    <property type="entry name" value="ACTIVATING TRANSCRIPTION FACTOR 7 INTERACTING PROTEIN"/>
    <property type="match status" value="1"/>
</dbReference>